<feature type="signal peptide" evidence="3">
    <location>
        <begin position="1"/>
        <end position="21"/>
    </location>
</feature>
<dbReference type="PANTHER" id="PTHR11474">
    <property type="entry name" value="TYROSINASE FAMILY MEMBER"/>
    <property type="match status" value="1"/>
</dbReference>
<dbReference type="PRINTS" id="PR00092">
    <property type="entry name" value="TYROSINASE"/>
</dbReference>
<keyword evidence="1" id="KW-0479">Metal-binding</keyword>
<proteinExistence type="predicted"/>
<sequence>MFSASSAVVALLLTATSRVLAQDVETTPTPVGCETLLQRREWRTLADSEKLDYINAVKCLQSLPPLDPTLTAAQSRFDEFHALHLEKADLVHVTGEFLPWHRYYVKLYEDALRNECGYAGANPYWAWEQDADSASSISGSPVFDPVTGFGGNGGPGTYSLPPDTDITANRIDPDAFVGCVQDGPFKDYTLRYGPGQLVTDHCLTRNIRDDSAQFLDSKAMAEATQLPTYEEFRIELEGEPITPTHKMHDGGHYGVGGEMSNFYSSPGDPLFYLHHSNLDRVWRMWQLMLPDRLYEISGRSTVDPPYVNVTLDYPLDMGNLAATIPIRDVMDIWSPPNCYTYV</sequence>
<reference evidence="7" key="2">
    <citation type="submission" date="2015-01" db="EMBL/GenBank/DDBJ databases">
        <title>Evolutionary Origins and Diversification of the Mycorrhizal Mutualists.</title>
        <authorList>
            <consortium name="DOE Joint Genome Institute"/>
            <consortium name="Mycorrhizal Genomics Consortium"/>
            <person name="Kohler A."/>
            <person name="Kuo A."/>
            <person name="Nagy L.G."/>
            <person name="Floudas D."/>
            <person name="Copeland A."/>
            <person name="Barry K.W."/>
            <person name="Cichocki N."/>
            <person name="Veneault-Fourrey C."/>
            <person name="LaButti K."/>
            <person name="Lindquist E.A."/>
            <person name="Lipzen A."/>
            <person name="Lundell T."/>
            <person name="Morin E."/>
            <person name="Murat C."/>
            <person name="Riley R."/>
            <person name="Ohm R."/>
            <person name="Sun H."/>
            <person name="Tunlid A."/>
            <person name="Henrissat B."/>
            <person name="Grigoriev I.V."/>
            <person name="Hibbett D.S."/>
            <person name="Martin F."/>
        </authorList>
    </citation>
    <scope>NUCLEOTIDE SEQUENCE [LARGE SCALE GENOMIC DNA]</scope>
    <source>
        <strain evidence="7">h7</strain>
    </source>
</reference>
<accession>A0A0C3CRE9</accession>
<dbReference type="Proteomes" id="UP000053424">
    <property type="component" value="Unassembled WGS sequence"/>
</dbReference>
<dbReference type="STRING" id="686832.A0A0C3CRE9"/>
<feature type="domain" description="Tyrosinase copper-binding" evidence="4">
    <location>
        <begin position="92"/>
        <end position="109"/>
    </location>
</feature>
<name>A0A0C3CRE9_HEBCY</name>
<dbReference type="OrthoDB" id="6132182at2759"/>
<dbReference type="GO" id="GO:0046872">
    <property type="term" value="F:metal ion binding"/>
    <property type="evidence" value="ECO:0007669"/>
    <property type="project" value="UniProtKB-KW"/>
</dbReference>
<dbReference type="PANTHER" id="PTHR11474:SF126">
    <property type="entry name" value="TYROSINASE-LIKE PROTEIN TYR-1-RELATED"/>
    <property type="match status" value="1"/>
</dbReference>
<dbReference type="HOGENOM" id="CLU_035914_2_0_1"/>
<dbReference type="Pfam" id="PF00264">
    <property type="entry name" value="Tyrosinase"/>
    <property type="match status" value="1"/>
</dbReference>
<dbReference type="SUPFAM" id="SSF48056">
    <property type="entry name" value="Di-copper centre-containing domain"/>
    <property type="match status" value="1"/>
</dbReference>
<feature type="chain" id="PRO_5002176162" description="Tyrosinase copper-binding domain-containing protein" evidence="3">
    <location>
        <begin position="22"/>
        <end position="342"/>
    </location>
</feature>
<dbReference type="InterPro" id="IPR008922">
    <property type="entry name" value="Di-copper_centre_dom_sf"/>
</dbReference>
<dbReference type="InterPro" id="IPR050316">
    <property type="entry name" value="Tyrosinase/Hemocyanin"/>
</dbReference>
<evidence type="ECO:0000259" key="4">
    <source>
        <dbReference type="PROSITE" id="PS00497"/>
    </source>
</evidence>
<dbReference type="EMBL" id="KN831770">
    <property type="protein sequence ID" value="KIM46639.1"/>
    <property type="molecule type" value="Genomic_DNA"/>
</dbReference>
<reference evidence="6 7" key="1">
    <citation type="submission" date="2014-04" db="EMBL/GenBank/DDBJ databases">
        <authorList>
            <consortium name="DOE Joint Genome Institute"/>
            <person name="Kuo A."/>
            <person name="Gay G."/>
            <person name="Dore J."/>
            <person name="Kohler A."/>
            <person name="Nagy L.G."/>
            <person name="Floudas D."/>
            <person name="Copeland A."/>
            <person name="Barry K.W."/>
            <person name="Cichocki N."/>
            <person name="Veneault-Fourrey C."/>
            <person name="LaButti K."/>
            <person name="Lindquist E.A."/>
            <person name="Lipzen A."/>
            <person name="Lundell T."/>
            <person name="Morin E."/>
            <person name="Murat C."/>
            <person name="Sun H."/>
            <person name="Tunlid A."/>
            <person name="Henrissat B."/>
            <person name="Grigoriev I.V."/>
            <person name="Hibbett D.S."/>
            <person name="Martin F."/>
            <person name="Nordberg H.P."/>
            <person name="Cantor M.N."/>
            <person name="Hua S.X."/>
        </authorList>
    </citation>
    <scope>NUCLEOTIDE SEQUENCE [LARGE SCALE GENOMIC DNA]</scope>
    <source>
        <strain evidence="7">h7</strain>
    </source>
</reference>
<dbReference type="PROSITE" id="PS00498">
    <property type="entry name" value="TYROSINASE_2"/>
    <property type="match status" value="1"/>
</dbReference>
<evidence type="ECO:0000313" key="7">
    <source>
        <dbReference type="Proteomes" id="UP000053424"/>
    </source>
</evidence>
<dbReference type="InterPro" id="IPR002227">
    <property type="entry name" value="Tyrosinase_Cu-bd"/>
</dbReference>
<keyword evidence="2" id="KW-0186">Copper</keyword>
<keyword evidence="3" id="KW-0732">Signal</keyword>
<gene>
    <name evidence="6" type="ORF">M413DRAFT_440244</name>
</gene>
<protein>
    <recommendedName>
        <fullName evidence="4 5">Tyrosinase copper-binding domain-containing protein</fullName>
    </recommendedName>
</protein>
<evidence type="ECO:0000256" key="3">
    <source>
        <dbReference type="SAM" id="SignalP"/>
    </source>
</evidence>
<dbReference type="GO" id="GO:0016491">
    <property type="term" value="F:oxidoreductase activity"/>
    <property type="evidence" value="ECO:0007669"/>
    <property type="project" value="InterPro"/>
</dbReference>
<keyword evidence="7" id="KW-1185">Reference proteome</keyword>
<evidence type="ECO:0000256" key="1">
    <source>
        <dbReference type="ARBA" id="ARBA00022723"/>
    </source>
</evidence>
<evidence type="ECO:0000259" key="5">
    <source>
        <dbReference type="PROSITE" id="PS00498"/>
    </source>
</evidence>
<evidence type="ECO:0000256" key="2">
    <source>
        <dbReference type="ARBA" id="ARBA00023008"/>
    </source>
</evidence>
<dbReference type="AlphaFoldDB" id="A0A0C3CRE9"/>
<feature type="domain" description="Tyrosinase copper-binding" evidence="5">
    <location>
        <begin position="268"/>
        <end position="279"/>
    </location>
</feature>
<evidence type="ECO:0000313" key="6">
    <source>
        <dbReference type="EMBL" id="KIM46639.1"/>
    </source>
</evidence>
<organism evidence="6 7">
    <name type="scientific">Hebeloma cylindrosporum</name>
    <dbReference type="NCBI Taxonomy" id="76867"/>
    <lineage>
        <taxon>Eukaryota</taxon>
        <taxon>Fungi</taxon>
        <taxon>Dikarya</taxon>
        <taxon>Basidiomycota</taxon>
        <taxon>Agaricomycotina</taxon>
        <taxon>Agaricomycetes</taxon>
        <taxon>Agaricomycetidae</taxon>
        <taxon>Agaricales</taxon>
        <taxon>Agaricineae</taxon>
        <taxon>Hymenogastraceae</taxon>
        <taxon>Hebeloma</taxon>
    </lineage>
</organism>
<dbReference type="Gene3D" id="1.10.1280.10">
    <property type="entry name" value="Di-copper center containing domain from catechol oxidase"/>
    <property type="match status" value="1"/>
</dbReference>
<dbReference type="PROSITE" id="PS00497">
    <property type="entry name" value="TYROSINASE_1"/>
    <property type="match status" value="1"/>
</dbReference>